<dbReference type="PANTHER" id="PTHR31511:SF12">
    <property type="entry name" value="RHO TERMINATION FACTOR N-TERMINAL DOMAIN-CONTAINING PROTEIN"/>
    <property type="match status" value="1"/>
</dbReference>
<organism evidence="1 2">
    <name type="scientific">Dryococelus australis</name>
    <dbReference type="NCBI Taxonomy" id="614101"/>
    <lineage>
        <taxon>Eukaryota</taxon>
        <taxon>Metazoa</taxon>
        <taxon>Ecdysozoa</taxon>
        <taxon>Arthropoda</taxon>
        <taxon>Hexapoda</taxon>
        <taxon>Insecta</taxon>
        <taxon>Pterygota</taxon>
        <taxon>Neoptera</taxon>
        <taxon>Polyneoptera</taxon>
        <taxon>Phasmatodea</taxon>
        <taxon>Verophasmatodea</taxon>
        <taxon>Anareolatae</taxon>
        <taxon>Phasmatidae</taxon>
        <taxon>Eurycanthinae</taxon>
        <taxon>Dryococelus</taxon>
    </lineage>
</organism>
<dbReference type="Proteomes" id="UP001159363">
    <property type="component" value="Chromosome 7"/>
</dbReference>
<name>A0ABQ9GWL2_9NEOP</name>
<evidence type="ECO:0000313" key="1">
    <source>
        <dbReference type="EMBL" id="KAJ8876407.1"/>
    </source>
</evidence>
<comment type="caution">
    <text evidence="1">The sequence shown here is derived from an EMBL/GenBank/DDBJ whole genome shotgun (WGS) entry which is preliminary data.</text>
</comment>
<protein>
    <submittedName>
        <fullName evidence="1">Uncharacterized protein</fullName>
    </submittedName>
</protein>
<reference evidence="1 2" key="1">
    <citation type="submission" date="2023-02" db="EMBL/GenBank/DDBJ databases">
        <title>LHISI_Scaffold_Assembly.</title>
        <authorList>
            <person name="Stuart O.P."/>
            <person name="Cleave R."/>
            <person name="Magrath M.J.L."/>
            <person name="Mikheyev A.S."/>
        </authorList>
    </citation>
    <scope>NUCLEOTIDE SEQUENCE [LARGE SCALE GENOMIC DNA]</scope>
    <source>
        <strain evidence="1">Daus_M_001</strain>
        <tissue evidence="1">Leg muscle</tissue>
    </source>
</reference>
<evidence type="ECO:0000313" key="2">
    <source>
        <dbReference type="Proteomes" id="UP001159363"/>
    </source>
</evidence>
<sequence>MMEGSLHSGSKKPKLLEKSINSSISLKVNMTKFWEHDSGWSLLQILHLRINVNKFNTLYTGYGIKLPAHLAKKRVCINILVDDCFCFAKAVVLGFYNAEKISNWATSYPDFKKY</sequence>
<dbReference type="EMBL" id="JARBHB010000008">
    <property type="protein sequence ID" value="KAJ8876407.1"/>
    <property type="molecule type" value="Genomic_DNA"/>
</dbReference>
<keyword evidence="2" id="KW-1185">Reference proteome</keyword>
<gene>
    <name evidence="1" type="ORF">PR048_020852</name>
</gene>
<accession>A0ABQ9GWL2</accession>
<dbReference type="PANTHER" id="PTHR31511">
    <property type="entry name" value="PROTEIN CBG23764"/>
    <property type="match status" value="1"/>
</dbReference>
<proteinExistence type="predicted"/>